<dbReference type="EMBL" id="JACOGF010000014">
    <property type="protein sequence ID" value="MBC3920217.1"/>
    <property type="molecule type" value="Genomic_DNA"/>
</dbReference>
<dbReference type="Pfam" id="PF05532">
    <property type="entry name" value="CsbD"/>
    <property type="match status" value="1"/>
</dbReference>
<dbReference type="InterPro" id="IPR008462">
    <property type="entry name" value="CsbD"/>
</dbReference>
<name>A0ABR6ZWH0_9BURK</name>
<evidence type="ECO:0000313" key="4">
    <source>
        <dbReference type="Proteomes" id="UP000650424"/>
    </source>
</evidence>
<evidence type="ECO:0000256" key="1">
    <source>
        <dbReference type="ARBA" id="ARBA00009129"/>
    </source>
</evidence>
<dbReference type="RefSeq" id="WP_186949554.1">
    <property type="nucleotide sequence ID" value="NZ_JACOGF010000014.1"/>
</dbReference>
<reference evidence="3 4" key="1">
    <citation type="submission" date="2020-08" db="EMBL/GenBank/DDBJ databases">
        <title>Novel species isolated from subtropical streams in China.</title>
        <authorList>
            <person name="Lu H."/>
        </authorList>
    </citation>
    <scope>NUCLEOTIDE SEQUENCE [LARGE SCALE GENOMIC DNA]</scope>
    <source>
        <strain evidence="3 4">CY18W</strain>
    </source>
</reference>
<organism evidence="3 4">
    <name type="scientific">Undibacterium hunanense</name>
    <dbReference type="NCBI Taxonomy" id="2762292"/>
    <lineage>
        <taxon>Bacteria</taxon>
        <taxon>Pseudomonadati</taxon>
        <taxon>Pseudomonadota</taxon>
        <taxon>Betaproteobacteria</taxon>
        <taxon>Burkholderiales</taxon>
        <taxon>Oxalobacteraceae</taxon>
        <taxon>Undibacterium</taxon>
    </lineage>
</organism>
<keyword evidence="4" id="KW-1185">Reference proteome</keyword>
<comment type="caution">
    <text evidence="3">The sequence shown here is derived from an EMBL/GenBank/DDBJ whole genome shotgun (WGS) entry which is preliminary data.</text>
</comment>
<sequence length="60" mass="6465">MNSDQIKGAAKKVVGKVQQEGGKLVGSKEQQVKGAAKQVEGSMQEALGNIKEVFKNDRKH</sequence>
<gene>
    <name evidence="3" type="ORF">H8L32_22325</name>
</gene>
<protein>
    <submittedName>
        <fullName evidence="3">CsbD family protein</fullName>
    </submittedName>
</protein>
<evidence type="ECO:0000259" key="2">
    <source>
        <dbReference type="Pfam" id="PF05532"/>
    </source>
</evidence>
<feature type="domain" description="CsbD-like" evidence="2">
    <location>
        <begin position="4"/>
        <end position="55"/>
    </location>
</feature>
<dbReference type="SUPFAM" id="SSF69047">
    <property type="entry name" value="Hypothetical protein YjbJ"/>
    <property type="match status" value="1"/>
</dbReference>
<dbReference type="Proteomes" id="UP000650424">
    <property type="component" value="Unassembled WGS sequence"/>
</dbReference>
<dbReference type="Gene3D" id="1.10.1470.10">
    <property type="entry name" value="YjbJ"/>
    <property type="match status" value="1"/>
</dbReference>
<comment type="similarity">
    <text evidence="1">Belongs to the UPF0337 (CsbD) family.</text>
</comment>
<evidence type="ECO:0000313" key="3">
    <source>
        <dbReference type="EMBL" id="MBC3920217.1"/>
    </source>
</evidence>
<dbReference type="InterPro" id="IPR036629">
    <property type="entry name" value="YjbJ_sf"/>
</dbReference>
<accession>A0ABR6ZWH0</accession>
<proteinExistence type="inferred from homology"/>